<dbReference type="OrthoDB" id="48766at2"/>
<feature type="domain" description="DUF1659" evidence="1">
    <location>
        <begin position="4"/>
        <end position="73"/>
    </location>
</feature>
<gene>
    <name evidence="2" type="ORF">SAMN04487943_11166</name>
</gene>
<sequence>MALAERIDSRLQLTFEEGTDPVSGDPIYKRKSFNNVKLDATADQLLAVTQELVPLQQLDLYSVKRNDTELITED</sequence>
<evidence type="ECO:0000313" key="3">
    <source>
        <dbReference type="Proteomes" id="UP000198565"/>
    </source>
</evidence>
<proteinExistence type="predicted"/>
<keyword evidence="3" id="KW-1185">Reference proteome</keyword>
<name>A0A1I4PHG7_9BACI</name>
<dbReference type="AlphaFoldDB" id="A0A1I4PHG7"/>
<reference evidence="3" key="1">
    <citation type="submission" date="2016-10" db="EMBL/GenBank/DDBJ databases">
        <authorList>
            <person name="Varghese N."/>
            <person name="Submissions S."/>
        </authorList>
    </citation>
    <scope>NUCLEOTIDE SEQUENCE [LARGE SCALE GENOMIC DNA]</scope>
    <source>
        <strain evidence="3">CGMCC 1.4250</strain>
    </source>
</reference>
<protein>
    <recommendedName>
        <fullName evidence="1">DUF1659 domain-containing protein</fullName>
    </recommendedName>
</protein>
<organism evidence="2 3">
    <name type="scientific">Gracilibacillus orientalis</name>
    <dbReference type="NCBI Taxonomy" id="334253"/>
    <lineage>
        <taxon>Bacteria</taxon>
        <taxon>Bacillati</taxon>
        <taxon>Bacillota</taxon>
        <taxon>Bacilli</taxon>
        <taxon>Bacillales</taxon>
        <taxon>Bacillaceae</taxon>
        <taxon>Gracilibacillus</taxon>
    </lineage>
</organism>
<dbReference type="Proteomes" id="UP000198565">
    <property type="component" value="Unassembled WGS sequence"/>
</dbReference>
<dbReference type="RefSeq" id="WP_091485100.1">
    <property type="nucleotide sequence ID" value="NZ_FOTR01000011.1"/>
</dbReference>
<dbReference type="Pfam" id="PF07872">
    <property type="entry name" value="DUF1659"/>
    <property type="match status" value="1"/>
</dbReference>
<dbReference type="InterPro" id="IPR012454">
    <property type="entry name" value="DUF1659"/>
</dbReference>
<evidence type="ECO:0000313" key="2">
    <source>
        <dbReference type="EMBL" id="SFM26996.1"/>
    </source>
</evidence>
<dbReference type="EMBL" id="FOTR01000011">
    <property type="protein sequence ID" value="SFM26996.1"/>
    <property type="molecule type" value="Genomic_DNA"/>
</dbReference>
<dbReference type="STRING" id="334253.SAMN04487943_11166"/>
<accession>A0A1I4PHG7</accession>
<evidence type="ECO:0000259" key="1">
    <source>
        <dbReference type="Pfam" id="PF07872"/>
    </source>
</evidence>